<evidence type="ECO:0000256" key="1">
    <source>
        <dbReference type="SAM" id="MobiDB-lite"/>
    </source>
</evidence>
<keyword evidence="4" id="KW-1185">Reference proteome</keyword>
<keyword evidence="2" id="KW-0472">Membrane</keyword>
<feature type="transmembrane region" description="Helical" evidence="2">
    <location>
        <begin position="20"/>
        <end position="40"/>
    </location>
</feature>
<dbReference type="AlphaFoldDB" id="A0A917GKP6"/>
<dbReference type="Proteomes" id="UP000627715">
    <property type="component" value="Unassembled WGS sequence"/>
</dbReference>
<reference evidence="3" key="1">
    <citation type="journal article" date="2014" name="Int. J. Syst. Evol. Microbiol.">
        <title>Complete genome sequence of Corynebacterium casei LMG S-19264T (=DSM 44701T), isolated from a smear-ripened cheese.</title>
        <authorList>
            <consortium name="US DOE Joint Genome Institute (JGI-PGF)"/>
            <person name="Walter F."/>
            <person name="Albersmeier A."/>
            <person name="Kalinowski J."/>
            <person name="Ruckert C."/>
        </authorList>
    </citation>
    <scope>NUCLEOTIDE SEQUENCE</scope>
    <source>
        <strain evidence="3">CGMCC 1.15425</strain>
    </source>
</reference>
<keyword evidence="2" id="KW-0812">Transmembrane</keyword>
<dbReference type="EMBL" id="BMIY01000001">
    <property type="protein sequence ID" value="GGG49061.1"/>
    <property type="molecule type" value="Genomic_DNA"/>
</dbReference>
<keyword evidence="2" id="KW-1133">Transmembrane helix</keyword>
<accession>A0A917GKP6</accession>
<evidence type="ECO:0000256" key="2">
    <source>
        <dbReference type="SAM" id="Phobius"/>
    </source>
</evidence>
<organism evidence="3 4">
    <name type="scientific">Pseudohongiella nitratireducens</name>
    <dbReference type="NCBI Taxonomy" id="1768907"/>
    <lineage>
        <taxon>Bacteria</taxon>
        <taxon>Pseudomonadati</taxon>
        <taxon>Pseudomonadota</taxon>
        <taxon>Gammaproteobacteria</taxon>
        <taxon>Pseudomonadales</taxon>
        <taxon>Pseudohongiellaceae</taxon>
        <taxon>Pseudohongiella</taxon>
    </lineage>
</organism>
<gene>
    <name evidence="3" type="ORF">GCM10011403_02700</name>
</gene>
<sequence length="150" mass="16661">MVTFMYCLAAMAVIVAEPPAVIVLLAMMSLFISWYHWFFISDSVTKISVLNDTQILLESAQGRWIPVKVTCLYYSGLGQVVYCQEFASSRRAGFVRRLWTVVSILPATLTAVDNLRKERCQLQTQLADPVSGDNTVSCASGRRSGTSILK</sequence>
<evidence type="ECO:0000313" key="4">
    <source>
        <dbReference type="Proteomes" id="UP000627715"/>
    </source>
</evidence>
<comment type="caution">
    <text evidence="3">The sequence shown here is derived from an EMBL/GenBank/DDBJ whole genome shotgun (WGS) entry which is preliminary data.</text>
</comment>
<reference evidence="3" key="2">
    <citation type="submission" date="2020-09" db="EMBL/GenBank/DDBJ databases">
        <authorList>
            <person name="Sun Q."/>
            <person name="Zhou Y."/>
        </authorList>
    </citation>
    <scope>NUCLEOTIDE SEQUENCE</scope>
    <source>
        <strain evidence="3">CGMCC 1.15425</strain>
    </source>
</reference>
<name>A0A917GKP6_9GAMM</name>
<evidence type="ECO:0000313" key="3">
    <source>
        <dbReference type="EMBL" id="GGG49061.1"/>
    </source>
</evidence>
<protein>
    <submittedName>
        <fullName evidence="3">Uncharacterized protein</fullName>
    </submittedName>
</protein>
<feature type="region of interest" description="Disordered" evidence="1">
    <location>
        <begin position="131"/>
        <end position="150"/>
    </location>
</feature>
<proteinExistence type="predicted"/>